<dbReference type="PANTHER" id="PTHR43584:SF8">
    <property type="entry name" value="N-ACETYLMURAMATE ALPHA-1-PHOSPHATE URIDYLYLTRANSFERASE"/>
    <property type="match status" value="1"/>
</dbReference>
<dbReference type="EMBL" id="QFQP01000038">
    <property type="protein sequence ID" value="PZR06399.1"/>
    <property type="molecule type" value="Genomic_DNA"/>
</dbReference>
<feature type="domain" description="MobA-like NTP transferase" evidence="3">
    <location>
        <begin position="9"/>
        <end position="151"/>
    </location>
</feature>
<dbReference type="Proteomes" id="UP000249061">
    <property type="component" value="Unassembled WGS sequence"/>
</dbReference>
<gene>
    <name evidence="4" type="ORF">DI536_30210</name>
</gene>
<sequence length="219" mass="24116">MHPRTLTIPKSMLPVNGRPFVDWQLEKLRDNGFDACVFCVGHMAEQIEAHVGDGARFGVRVTYAHEGQQRLGTGGALRAALEHLEPEFVLTYGDSYLPFDYLAPLGELRARPDCEVVMSVFHNRNELEPSNVALRNGLVARYEKGSKEGGLEFIDYGALALRRRFVEAITPGQSDLSAALGAAVKRGEVRAVEAHRRFFEVGSHAGLAALEAELEGTKR</sequence>
<evidence type="ECO:0000256" key="2">
    <source>
        <dbReference type="ARBA" id="ARBA00022695"/>
    </source>
</evidence>
<dbReference type="GO" id="GO:0016779">
    <property type="term" value="F:nucleotidyltransferase activity"/>
    <property type="evidence" value="ECO:0007669"/>
    <property type="project" value="UniProtKB-KW"/>
</dbReference>
<proteinExistence type="predicted"/>
<dbReference type="SUPFAM" id="SSF53448">
    <property type="entry name" value="Nucleotide-diphospho-sugar transferases"/>
    <property type="match status" value="1"/>
</dbReference>
<comment type="caution">
    <text evidence="4">The sequence shown here is derived from an EMBL/GenBank/DDBJ whole genome shotgun (WGS) entry which is preliminary data.</text>
</comment>
<dbReference type="InterPro" id="IPR029044">
    <property type="entry name" value="Nucleotide-diphossugar_trans"/>
</dbReference>
<accession>A0A2W5SSZ7</accession>
<evidence type="ECO:0000313" key="5">
    <source>
        <dbReference type="Proteomes" id="UP000249061"/>
    </source>
</evidence>
<keyword evidence="1 4" id="KW-0808">Transferase</keyword>
<dbReference type="AlphaFoldDB" id="A0A2W5SSZ7"/>
<evidence type="ECO:0000313" key="4">
    <source>
        <dbReference type="EMBL" id="PZR06399.1"/>
    </source>
</evidence>
<dbReference type="InterPro" id="IPR050065">
    <property type="entry name" value="GlmU-like"/>
</dbReference>
<evidence type="ECO:0000256" key="1">
    <source>
        <dbReference type="ARBA" id="ARBA00022679"/>
    </source>
</evidence>
<protein>
    <submittedName>
        <fullName evidence="4">Sugar phosphate nucleotidyltransferase</fullName>
    </submittedName>
</protein>
<dbReference type="InterPro" id="IPR025877">
    <property type="entry name" value="MobA-like_NTP_Trfase"/>
</dbReference>
<dbReference type="Gene3D" id="3.90.550.10">
    <property type="entry name" value="Spore Coat Polysaccharide Biosynthesis Protein SpsA, Chain A"/>
    <property type="match status" value="1"/>
</dbReference>
<dbReference type="PANTHER" id="PTHR43584">
    <property type="entry name" value="NUCLEOTIDYL TRANSFERASE"/>
    <property type="match status" value="1"/>
</dbReference>
<evidence type="ECO:0000259" key="3">
    <source>
        <dbReference type="Pfam" id="PF12804"/>
    </source>
</evidence>
<reference evidence="4 5" key="1">
    <citation type="submission" date="2017-08" db="EMBL/GenBank/DDBJ databases">
        <title>Infants hospitalized years apart are colonized by the same room-sourced microbial strains.</title>
        <authorList>
            <person name="Brooks B."/>
            <person name="Olm M.R."/>
            <person name="Firek B.A."/>
            <person name="Baker R."/>
            <person name="Thomas B.C."/>
            <person name="Morowitz M.J."/>
            <person name="Banfield J.F."/>
        </authorList>
    </citation>
    <scope>NUCLEOTIDE SEQUENCE [LARGE SCALE GENOMIC DNA]</scope>
    <source>
        <strain evidence="4">S2_003_000_R2_14</strain>
    </source>
</reference>
<name>A0A2W5SSZ7_9BACT</name>
<dbReference type="Pfam" id="PF12804">
    <property type="entry name" value="NTP_transf_3"/>
    <property type="match status" value="1"/>
</dbReference>
<organism evidence="4 5">
    <name type="scientific">Archangium gephyra</name>
    <dbReference type="NCBI Taxonomy" id="48"/>
    <lineage>
        <taxon>Bacteria</taxon>
        <taxon>Pseudomonadati</taxon>
        <taxon>Myxococcota</taxon>
        <taxon>Myxococcia</taxon>
        <taxon>Myxococcales</taxon>
        <taxon>Cystobacterineae</taxon>
        <taxon>Archangiaceae</taxon>
        <taxon>Archangium</taxon>
    </lineage>
</organism>
<keyword evidence="2" id="KW-0548">Nucleotidyltransferase</keyword>